<protein>
    <submittedName>
        <fullName evidence="2">Uncharacterized protein</fullName>
    </submittedName>
</protein>
<name>B9T660_RICCO</name>
<evidence type="ECO:0000313" key="2">
    <source>
        <dbReference type="EMBL" id="EEF28660.1"/>
    </source>
</evidence>
<dbReference type="EMBL" id="EQ974579">
    <property type="protein sequence ID" value="EEF28660.1"/>
    <property type="molecule type" value="Genomic_DNA"/>
</dbReference>
<gene>
    <name evidence="2" type="ORF">RCOM_0415270</name>
</gene>
<sequence>MLQREREREAGSLDADRESTDELDSDNRWRATNGGKNSSRNFGNQSFKTTTLLLPRR</sequence>
<keyword evidence="3" id="KW-1185">Reference proteome</keyword>
<dbReference type="Proteomes" id="UP000008311">
    <property type="component" value="Unassembled WGS sequence"/>
</dbReference>
<feature type="compositionally biased region" description="Polar residues" evidence="1">
    <location>
        <begin position="34"/>
        <end position="57"/>
    </location>
</feature>
<feature type="region of interest" description="Disordered" evidence="1">
    <location>
        <begin position="1"/>
        <end position="57"/>
    </location>
</feature>
<accession>B9T660</accession>
<reference evidence="3" key="1">
    <citation type="journal article" date="2010" name="Nat. Biotechnol.">
        <title>Draft genome sequence of the oilseed species Ricinus communis.</title>
        <authorList>
            <person name="Chan A.P."/>
            <person name="Crabtree J."/>
            <person name="Zhao Q."/>
            <person name="Lorenzi H."/>
            <person name="Orvis J."/>
            <person name="Puiu D."/>
            <person name="Melake-Berhan A."/>
            <person name="Jones K.M."/>
            <person name="Redman J."/>
            <person name="Chen G."/>
            <person name="Cahoon E.B."/>
            <person name="Gedil M."/>
            <person name="Stanke M."/>
            <person name="Haas B.J."/>
            <person name="Wortman J.R."/>
            <person name="Fraser-Liggett C.M."/>
            <person name="Ravel J."/>
            <person name="Rabinowicz P.D."/>
        </authorList>
    </citation>
    <scope>NUCLEOTIDE SEQUENCE [LARGE SCALE GENOMIC DNA]</scope>
    <source>
        <strain evidence="3">cv. Hale</strain>
    </source>
</reference>
<feature type="compositionally biased region" description="Basic and acidic residues" evidence="1">
    <location>
        <begin position="1"/>
        <end position="29"/>
    </location>
</feature>
<organism evidence="2 3">
    <name type="scientific">Ricinus communis</name>
    <name type="common">Castor bean</name>
    <dbReference type="NCBI Taxonomy" id="3988"/>
    <lineage>
        <taxon>Eukaryota</taxon>
        <taxon>Viridiplantae</taxon>
        <taxon>Streptophyta</taxon>
        <taxon>Embryophyta</taxon>
        <taxon>Tracheophyta</taxon>
        <taxon>Spermatophyta</taxon>
        <taxon>Magnoliopsida</taxon>
        <taxon>eudicotyledons</taxon>
        <taxon>Gunneridae</taxon>
        <taxon>Pentapetalae</taxon>
        <taxon>rosids</taxon>
        <taxon>fabids</taxon>
        <taxon>Malpighiales</taxon>
        <taxon>Euphorbiaceae</taxon>
        <taxon>Acalyphoideae</taxon>
        <taxon>Acalypheae</taxon>
        <taxon>Ricinus</taxon>
    </lineage>
</organism>
<proteinExistence type="predicted"/>
<dbReference type="InParanoid" id="B9T660"/>
<dbReference type="AlphaFoldDB" id="B9T660"/>
<evidence type="ECO:0000256" key="1">
    <source>
        <dbReference type="SAM" id="MobiDB-lite"/>
    </source>
</evidence>
<evidence type="ECO:0000313" key="3">
    <source>
        <dbReference type="Proteomes" id="UP000008311"/>
    </source>
</evidence>